<dbReference type="AlphaFoldDB" id="A0A2M3ZLN2"/>
<name>A0A2M3ZLN2_9DIPT</name>
<evidence type="ECO:0008006" key="3">
    <source>
        <dbReference type="Google" id="ProtNLM"/>
    </source>
</evidence>
<dbReference type="EMBL" id="GGFM01008609">
    <property type="protein sequence ID" value="MBW29360.1"/>
    <property type="molecule type" value="Transcribed_RNA"/>
</dbReference>
<evidence type="ECO:0000313" key="2">
    <source>
        <dbReference type="EMBL" id="MBW29360.1"/>
    </source>
</evidence>
<feature type="chain" id="PRO_5014649635" description="Secreted peptide" evidence="1">
    <location>
        <begin position="28"/>
        <end position="83"/>
    </location>
</feature>
<accession>A0A2M3ZLN2</accession>
<reference evidence="2" key="1">
    <citation type="submission" date="2018-01" db="EMBL/GenBank/DDBJ databases">
        <title>An insight into the sialome of Amazonian anophelines.</title>
        <authorList>
            <person name="Ribeiro J.M."/>
            <person name="Scarpassa V."/>
            <person name="Calvo E."/>
        </authorList>
    </citation>
    <scope>NUCLEOTIDE SEQUENCE</scope>
    <source>
        <tissue evidence="2">Salivary glands</tissue>
    </source>
</reference>
<protein>
    <recommendedName>
        <fullName evidence="3">Secreted peptide</fullName>
    </recommendedName>
</protein>
<evidence type="ECO:0000256" key="1">
    <source>
        <dbReference type="SAM" id="SignalP"/>
    </source>
</evidence>
<keyword evidence="1" id="KW-0732">Signal</keyword>
<organism evidence="2">
    <name type="scientific">Anopheles braziliensis</name>
    <dbReference type="NCBI Taxonomy" id="58242"/>
    <lineage>
        <taxon>Eukaryota</taxon>
        <taxon>Metazoa</taxon>
        <taxon>Ecdysozoa</taxon>
        <taxon>Arthropoda</taxon>
        <taxon>Hexapoda</taxon>
        <taxon>Insecta</taxon>
        <taxon>Pterygota</taxon>
        <taxon>Neoptera</taxon>
        <taxon>Endopterygota</taxon>
        <taxon>Diptera</taxon>
        <taxon>Nematocera</taxon>
        <taxon>Culicoidea</taxon>
        <taxon>Culicidae</taxon>
        <taxon>Anophelinae</taxon>
        <taxon>Anopheles</taxon>
    </lineage>
</organism>
<sequence length="83" mass="9909">MRHRRRMGFRSSLLLLLFHFRLDQIASVWLFLLFRKQKLDDLFEKESSTHFHCYVQHSTRKSCLTGHSLSLIYTSSSFAELCV</sequence>
<proteinExistence type="predicted"/>
<feature type="signal peptide" evidence="1">
    <location>
        <begin position="1"/>
        <end position="27"/>
    </location>
</feature>